<evidence type="ECO:0000256" key="6">
    <source>
        <dbReference type="ARBA" id="ARBA00023136"/>
    </source>
</evidence>
<protein>
    <recommendedName>
        <fullName evidence="13">Hexose transporter 1</fullName>
    </recommendedName>
</protein>
<keyword evidence="5 15" id="KW-1133">Transmembrane helix</keyword>
<feature type="transmembrane region" description="Helical" evidence="15">
    <location>
        <begin position="144"/>
        <end position="165"/>
    </location>
</feature>
<dbReference type="PRINTS" id="PR00171">
    <property type="entry name" value="SUGRTRNSPORT"/>
</dbReference>
<evidence type="ECO:0000256" key="5">
    <source>
        <dbReference type="ARBA" id="ARBA00022989"/>
    </source>
</evidence>
<name>A0AAD2FT59_9STRA</name>
<dbReference type="EMBL" id="CAKOGP040001792">
    <property type="protein sequence ID" value="CAJ1951988.1"/>
    <property type="molecule type" value="Genomic_DNA"/>
</dbReference>
<evidence type="ECO:0000256" key="10">
    <source>
        <dbReference type="ARBA" id="ARBA00044662"/>
    </source>
</evidence>
<dbReference type="AlphaFoldDB" id="A0AAD2FT59"/>
<evidence type="ECO:0000256" key="15">
    <source>
        <dbReference type="SAM" id="Phobius"/>
    </source>
</evidence>
<evidence type="ECO:0000256" key="3">
    <source>
        <dbReference type="ARBA" id="ARBA00022448"/>
    </source>
</evidence>
<comment type="subcellular location">
    <subcellularLocation>
        <location evidence="1">Membrane</location>
        <topology evidence="1">Multi-pass membrane protein</topology>
    </subcellularLocation>
</comment>
<feature type="transmembrane region" description="Helical" evidence="15">
    <location>
        <begin position="393"/>
        <end position="416"/>
    </location>
</feature>
<comment type="catalytic activity">
    <reaction evidence="9">
        <text>D-xylose(out) = D-xylose(in)</text>
        <dbReference type="Rhea" id="RHEA:78427"/>
        <dbReference type="ChEBI" id="CHEBI:53455"/>
    </reaction>
    <physiologicalReaction direction="left-to-right" evidence="9">
        <dbReference type="Rhea" id="RHEA:78428"/>
    </physiologicalReaction>
</comment>
<feature type="transmembrane region" description="Helical" evidence="15">
    <location>
        <begin position="457"/>
        <end position="476"/>
    </location>
</feature>
<dbReference type="Pfam" id="PF00083">
    <property type="entry name" value="Sugar_tr"/>
    <property type="match status" value="1"/>
</dbReference>
<evidence type="ECO:0000256" key="4">
    <source>
        <dbReference type="ARBA" id="ARBA00022692"/>
    </source>
</evidence>
<evidence type="ECO:0000256" key="12">
    <source>
        <dbReference type="ARBA" id="ARBA00044710"/>
    </source>
</evidence>
<sequence length="647" mass="70343">MIGNETTELLSGGEREGYGNSELARNVRSASAGALGGSASLGNFRIAEEPKVNGLPKSYSVSADGSPSYLTPSELGRQELYTQVPFTAVFGLQKLERSISGAFANYAAEVDTSTLQGLSEEERNLRSSRASMIILDELEFDAQVVTAPLVFAIIVAAASQFLVGYNTGVMNAPEKVVFPGHSTGLWSLAVAAFAVGGPFGAIVGGKMADQRGRRGALLLDTWTFMLGGLLQTIAPDMYTIIIARFIIGFASGYSSVLVPIYLGELAPPTLRGLLGTLTQFALVIGILIANLLAFPFANENTWRVIFAVTPLISLLQLLFSPFLLESPRWLLNRDPNSLRARYIIKRLRGLRHDHEVEAEVGNFVMGEAAQKQTEATTTAVLSEMISHPKLRKLLMSCIILQVAQQFSGINAVFYYSTAFFDGIIDNPLVGTTIVGAVNVLATYVALLLMDSCGRKSLILWSSGGMFIACVVIVLSLKGILGNMFALLAVNVYVCFFEIGLGPIPWLIVAEMFEGKYVASAMSLCCQVNWACNFIIGLVFPYMNQYLGPWSFGPFGLVLGSVFVFALSVLPETQGTTPDELIAEMTRKNSRSMVYEVNEEDAGAIDMEWRKAMEQLMEEEQTQMHSGTYDYGFKPVDGLGNSQRDNFI</sequence>
<dbReference type="Proteomes" id="UP001295423">
    <property type="component" value="Unassembled WGS sequence"/>
</dbReference>
<evidence type="ECO:0000313" key="17">
    <source>
        <dbReference type="EMBL" id="CAJ1951988.1"/>
    </source>
</evidence>
<dbReference type="PROSITE" id="PS00217">
    <property type="entry name" value="SUGAR_TRANSPORT_2"/>
    <property type="match status" value="1"/>
</dbReference>
<feature type="transmembrane region" description="Helical" evidence="15">
    <location>
        <begin position="302"/>
        <end position="324"/>
    </location>
</feature>
<comment type="subunit">
    <text evidence="2">Homodimer.</text>
</comment>
<dbReference type="InterPro" id="IPR003663">
    <property type="entry name" value="Sugar/inositol_transpt"/>
</dbReference>
<dbReference type="PANTHER" id="PTHR23503:SF8">
    <property type="entry name" value="FACILITATED GLUCOSE TRANSPORTER PROTEIN 1"/>
    <property type="match status" value="1"/>
</dbReference>
<feature type="transmembrane region" description="Helical" evidence="15">
    <location>
        <begin position="548"/>
        <end position="569"/>
    </location>
</feature>
<dbReference type="GO" id="GO:0016020">
    <property type="term" value="C:membrane"/>
    <property type="evidence" value="ECO:0007669"/>
    <property type="project" value="UniProtKB-SubCell"/>
</dbReference>
<comment type="catalytic activity">
    <reaction evidence="8">
        <text>D-glucose(out) = D-glucose(in)</text>
        <dbReference type="Rhea" id="RHEA:60376"/>
        <dbReference type="ChEBI" id="CHEBI:4167"/>
    </reaction>
    <physiologicalReaction direction="left-to-right" evidence="8">
        <dbReference type="Rhea" id="RHEA:60377"/>
    </physiologicalReaction>
</comment>
<feature type="transmembrane region" description="Helical" evidence="15">
    <location>
        <begin position="274"/>
        <end position="296"/>
    </location>
</feature>
<dbReference type="SUPFAM" id="SSF103473">
    <property type="entry name" value="MFS general substrate transporter"/>
    <property type="match status" value="1"/>
</dbReference>
<dbReference type="InterPro" id="IPR005828">
    <property type="entry name" value="MFS_sugar_transport-like"/>
</dbReference>
<gene>
    <name evidence="17" type="ORF">CYCCA115_LOCUS13339</name>
</gene>
<dbReference type="GO" id="GO:0015149">
    <property type="term" value="F:hexose transmembrane transporter activity"/>
    <property type="evidence" value="ECO:0007669"/>
    <property type="project" value="TreeGrafter"/>
</dbReference>
<feature type="transmembrane region" description="Helical" evidence="15">
    <location>
        <begin position="482"/>
        <end position="508"/>
    </location>
</feature>
<evidence type="ECO:0000259" key="16">
    <source>
        <dbReference type="PROSITE" id="PS50850"/>
    </source>
</evidence>
<evidence type="ECO:0000256" key="14">
    <source>
        <dbReference type="RuleBase" id="RU003346"/>
    </source>
</evidence>
<feature type="transmembrane region" description="Helical" evidence="15">
    <location>
        <begin position="520"/>
        <end position="542"/>
    </location>
</feature>
<comment type="caution">
    <text evidence="17">The sequence shown here is derived from an EMBL/GenBank/DDBJ whole genome shotgun (WGS) entry which is preliminary data.</text>
</comment>
<dbReference type="InterPro" id="IPR005829">
    <property type="entry name" value="Sugar_transporter_CS"/>
</dbReference>
<keyword evidence="18" id="KW-1185">Reference proteome</keyword>
<dbReference type="NCBIfam" id="TIGR00879">
    <property type="entry name" value="SP"/>
    <property type="match status" value="1"/>
</dbReference>
<comment type="catalytic activity">
    <reaction evidence="10">
        <text>D-mannose(out) = D-mannose(in)</text>
        <dbReference type="Rhea" id="RHEA:78391"/>
        <dbReference type="ChEBI" id="CHEBI:4208"/>
    </reaction>
    <physiologicalReaction direction="left-to-right" evidence="10">
        <dbReference type="Rhea" id="RHEA:78392"/>
    </physiologicalReaction>
</comment>
<accession>A0AAD2FT59</accession>
<comment type="catalytic activity">
    <reaction evidence="11">
        <text>D-glucosamine(out) = D-glucosamine(in)</text>
        <dbReference type="Rhea" id="RHEA:78423"/>
        <dbReference type="ChEBI" id="CHEBI:58723"/>
    </reaction>
    <physiologicalReaction direction="left-to-right" evidence="11">
        <dbReference type="Rhea" id="RHEA:78424"/>
    </physiologicalReaction>
</comment>
<keyword evidence="4 15" id="KW-0812">Transmembrane</keyword>
<dbReference type="PROSITE" id="PS50850">
    <property type="entry name" value="MFS"/>
    <property type="match status" value="1"/>
</dbReference>
<evidence type="ECO:0000256" key="2">
    <source>
        <dbReference type="ARBA" id="ARBA00011738"/>
    </source>
</evidence>
<comment type="similarity">
    <text evidence="14">Belongs to the major facilitator superfamily. Sugar transporter (TC 2.A.1.1) family.</text>
</comment>
<reference evidence="17" key="1">
    <citation type="submission" date="2023-08" db="EMBL/GenBank/DDBJ databases">
        <authorList>
            <person name="Audoor S."/>
            <person name="Bilcke G."/>
        </authorList>
    </citation>
    <scope>NUCLEOTIDE SEQUENCE</scope>
</reference>
<evidence type="ECO:0000313" key="18">
    <source>
        <dbReference type="Proteomes" id="UP001295423"/>
    </source>
</evidence>
<evidence type="ECO:0000256" key="11">
    <source>
        <dbReference type="ARBA" id="ARBA00044668"/>
    </source>
</evidence>
<feature type="domain" description="Major facilitator superfamily (MFS) profile" evidence="16">
    <location>
        <begin position="145"/>
        <end position="573"/>
    </location>
</feature>
<organism evidence="17 18">
    <name type="scientific">Cylindrotheca closterium</name>
    <dbReference type="NCBI Taxonomy" id="2856"/>
    <lineage>
        <taxon>Eukaryota</taxon>
        <taxon>Sar</taxon>
        <taxon>Stramenopiles</taxon>
        <taxon>Ochrophyta</taxon>
        <taxon>Bacillariophyta</taxon>
        <taxon>Bacillariophyceae</taxon>
        <taxon>Bacillariophycidae</taxon>
        <taxon>Bacillariales</taxon>
        <taxon>Bacillariaceae</taxon>
        <taxon>Cylindrotheca</taxon>
    </lineage>
</organism>
<dbReference type="InterPro" id="IPR045263">
    <property type="entry name" value="GLUT"/>
</dbReference>
<evidence type="ECO:0000256" key="7">
    <source>
        <dbReference type="ARBA" id="ARBA00044637"/>
    </source>
</evidence>
<feature type="transmembrane region" description="Helical" evidence="15">
    <location>
        <begin position="428"/>
        <end position="448"/>
    </location>
</feature>
<evidence type="ECO:0000256" key="1">
    <source>
        <dbReference type="ARBA" id="ARBA00004141"/>
    </source>
</evidence>
<evidence type="ECO:0000256" key="13">
    <source>
        <dbReference type="ARBA" id="ARBA00044780"/>
    </source>
</evidence>
<keyword evidence="6 15" id="KW-0472">Membrane</keyword>
<comment type="catalytic activity">
    <reaction evidence="7">
        <text>D-galactose(in) = D-galactose(out)</text>
        <dbReference type="Rhea" id="RHEA:34915"/>
        <dbReference type="ChEBI" id="CHEBI:4139"/>
    </reaction>
    <physiologicalReaction direction="right-to-left" evidence="7">
        <dbReference type="Rhea" id="RHEA:34917"/>
    </physiologicalReaction>
</comment>
<feature type="transmembrane region" description="Helical" evidence="15">
    <location>
        <begin position="185"/>
        <end position="204"/>
    </location>
</feature>
<dbReference type="InterPro" id="IPR020846">
    <property type="entry name" value="MFS_dom"/>
</dbReference>
<dbReference type="InterPro" id="IPR036259">
    <property type="entry name" value="MFS_trans_sf"/>
</dbReference>
<evidence type="ECO:0000256" key="8">
    <source>
        <dbReference type="ARBA" id="ARBA00044648"/>
    </source>
</evidence>
<keyword evidence="3 14" id="KW-0813">Transport</keyword>
<dbReference type="Gene3D" id="1.20.1250.20">
    <property type="entry name" value="MFS general substrate transporter like domains"/>
    <property type="match status" value="1"/>
</dbReference>
<proteinExistence type="inferred from homology"/>
<comment type="catalytic activity">
    <reaction evidence="12">
        <text>D-fructose(out) = D-fructose(in)</text>
        <dbReference type="Rhea" id="RHEA:60372"/>
        <dbReference type="ChEBI" id="CHEBI:37721"/>
    </reaction>
    <physiologicalReaction direction="left-to-right" evidence="12">
        <dbReference type="Rhea" id="RHEA:60373"/>
    </physiologicalReaction>
</comment>
<dbReference type="PANTHER" id="PTHR23503">
    <property type="entry name" value="SOLUTE CARRIER FAMILY 2"/>
    <property type="match status" value="1"/>
</dbReference>
<feature type="transmembrane region" description="Helical" evidence="15">
    <location>
        <begin position="240"/>
        <end position="262"/>
    </location>
</feature>
<evidence type="ECO:0000256" key="9">
    <source>
        <dbReference type="ARBA" id="ARBA00044656"/>
    </source>
</evidence>